<dbReference type="Gene3D" id="3.30.70.260">
    <property type="match status" value="1"/>
</dbReference>
<organism evidence="10 11">
    <name type="scientific">Fulvivirga sediminis</name>
    <dbReference type="NCBI Taxonomy" id="2803949"/>
    <lineage>
        <taxon>Bacteria</taxon>
        <taxon>Pseudomonadati</taxon>
        <taxon>Bacteroidota</taxon>
        <taxon>Cytophagia</taxon>
        <taxon>Cytophagales</taxon>
        <taxon>Fulvivirgaceae</taxon>
        <taxon>Fulvivirga</taxon>
    </lineage>
</organism>
<gene>
    <name evidence="10" type="primary">ilvN</name>
    <name evidence="10" type="ORF">JL102_10700</name>
</gene>
<evidence type="ECO:0000313" key="10">
    <source>
        <dbReference type="EMBL" id="MBL3656603.1"/>
    </source>
</evidence>
<dbReference type="Pfam" id="PF22629">
    <property type="entry name" value="ACT_AHAS_ss"/>
    <property type="match status" value="1"/>
</dbReference>
<dbReference type="AlphaFoldDB" id="A0A937JYN7"/>
<dbReference type="InterPro" id="IPR045865">
    <property type="entry name" value="ACT-like_dom_sf"/>
</dbReference>
<keyword evidence="8 10" id="KW-0808">Transferase</keyword>
<dbReference type="GO" id="GO:1990610">
    <property type="term" value="F:acetolactate synthase regulator activity"/>
    <property type="evidence" value="ECO:0007669"/>
    <property type="project" value="UniProtKB-UniRule"/>
</dbReference>
<evidence type="ECO:0000256" key="8">
    <source>
        <dbReference type="RuleBase" id="RU368092"/>
    </source>
</evidence>
<comment type="subunit">
    <text evidence="4 8">Dimer of large and small chains.</text>
</comment>
<evidence type="ECO:0000259" key="9">
    <source>
        <dbReference type="PROSITE" id="PS51671"/>
    </source>
</evidence>
<feature type="domain" description="ACT" evidence="9">
    <location>
        <begin position="6"/>
        <end position="86"/>
    </location>
</feature>
<proteinExistence type="inferred from homology"/>
<comment type="function">
    <text evidence="8">Catalyzes the conversion of 2 pyruvate molecules into acetolactate in the first common step of the biosynthetic pathway of the branched-amino acids such as leucine, isoleucine, and valine.</text>
</comment>
<dbReference type="GO" id="GO:0009099">
    <property type="term" value="P:L-valine biosynthetic process"/>
    <property type="evidence" value="ECO:0007669"/>
    <property type="project" value="UniProtKB-UniRule"/>
</dbReference>
<comment type="similarity">
    <text evidence="3 8">Belongs to the acetolactate synthase small subunit family.</text>
</comment>
<dbReference type="InterPro" id="IPR027271">
    <property type="entry name" value="Acetolactate_synth/TF_NikR_C"/>
</dbReference>
<dbReference type="InterPro" id="IPR002912">
    <property type="entry name" value="ACT_dom"/>
</dbReference>
<name>A0A937JYN7_9BACT</name>
<dbReference type="GO" id="GO:0009097">
    <property type="term" value="P:isoleucine biosynthetic process"/>
    <property type="evidence" value="ECO:0007669"/>
    <property type="project" value="UniProtKB-UniRule"/>
</dbReference>
<evidence type="ECO:0000313" key="11">
    <source>
        <dbReference type="Proteomes" id="UP000659388"/>
    </source>
</evidence>
<comment type="caution">
    <text evidence="10">The sequence shown here is derived from an EMBL/GenBank/DDBJ whole genome shotgun (WGS) entry which is preliminary data.</text>
</comment>
<dbReference type="InterPro" id="IPR039557">
    <property type="entry name" value="AHAS_ACT"/>
</dbReference>
<dbReference type="PANTHER" id="PTHR30239">
    <property type="entry name" value="ACETOLACTATE SYNTHASE SMALL SUBUNIT"/>
    <property type="match status" value="1"/>
</dbReference>
<evidence type="ECO:0000256" key="5">
    <source>
        <dbReference type="ARBA" id="ARBA00022605"/>
    </source>
</evidence>
<evidence type="ECO:0000256" key="1">
    <source>
        <dbReference type="ARBA" id="ARBA00004974"/>
    </source>
</evidence>
<evidence type="ECO:0000256" key="2">
    <source>
        <dbReference type="ARBA" id="ARBA00005025"/>
    </source>
</evidence>
<dbReference type="GO" id="GO:0005829">
    <property type="term" value="C:cytosol"/>
    <property type="evidence" value="ECO:0007669"/>
    <property type="project" value="TreeGrafter"/>
</dbReference>
<dbReference type="GO" id="GO:0003984">
    <property type="term" value="F:acetolactate synthase activity"/>
    <property type="evidence" value="ECO:0007669"/>
    <property type="project" value="UniProtKB-UniRule"/>
</dbReference>
<comment type="pathway">
    <text evidence="2 8">Amino-acid biosynthesis; L-valine biosynthesis; L-valine from pyruvate: step 1/4.</text>
</comment>
<dbReference type="InterPro" id="IPR019455">
    <property type="entry name" value="Acetolactate_synth_ssu_C"/>
</dbReference>
<keyword evidence="6 8" id="KW-0100">Branched-chain amino acid biosynthesis</keyword>
<evidence type="ECO:0000256" key="6">
    <source>
        <dbReference type="ARBA" id="ARBA00023304"/>
    </source>
</evidence>
<accession>A0A937JYN7</accession>
<dbReference type="CDD" id="cd04878">
    <property type="entry name" value="ACT_AHAS"/>
    <property type="match status" value="1"/>
</dbReference>
<dbReference type="PANTHER" id="PTHR30239:SF0">
    <property type="entry name" value="ACETOLACTATE SYNTHASE SMALL SUBUNIT 1, CHLOROPLASTIC"/>
    <property type="match status" value="1"/>
</dbReference>
<dbReference type="RefSeq" id="WP_202244390.1">
    <property type="nucleotide sequence ID" value="NZ_JAESIY010000005.1"/>
</dbReference>
<dbReference type="EC" id="2.2.1.6" evidence="8"/>
<protein>
    <recommendedName>
        <fullName evidence="8">Acetolactate synthase small subunit</fullName>
        <shortName evidence="8">AHAS</shortName>
        <shortName evidence="8">ALS</shortName>
        <ecNumber evidence="8">2.2.1.6</ecNumber>
    </recommendedName>
    <alternativeName>
        <fullName evidence="8">Acetohydroxy-acid synthase small subunit</fullName>
    </alternativeName>
</protein>
<comment type="pathway">
    <text evidence="1 8">Amino-acid biosynthesis; L-isoleucine biosynthesis; L-isoleucine from 2-oxobutanoate: step 1/4.</text>
</comment>
<dbReference type="InterPro" id="IPR054480">
    <property type="entry name" value="AHAS_small-like_ACT"/>
</dbReference>
<dbReference type="InterPro" id="IPR004789">
    <property type="entry name" value="Acetalactate_synth_ssu"/>
</dbReference>
<dbReference type="NCBIfam" id="TIGR00119">
    <property type="entry name" value="acolac_sm"/>
    <property type="match status" value="1"/>
</dbReference>
<evidence type="ECO:0000256" key="4">
    <source>
        <dbReference type="ARBA" id="ARBA00011744"/>
    </source>
</evidence>
<reference evidence="10" key="1">
    <citation type="submission" date="2021-01" db="EMBL/GenBank/DDBJ databases">
        <title>Fulvivirga kasyanovii gen. nov., sp nov., a novel member of the phylum Bacteroidetes isolated from seawater in a mussel farm.</title>
        <authorList>
            <person name="Zhao L.-H."/>
            <person name="Wang Z.-J."/>
        </authorList>
    </citation>
    <scope>NUCLEOTIDE SEQUENCE</scope>
    <source>
        <strain evidence="10">2943</strain>
    </source>
</reference>
<dbReference type="PROSITE" id="PS51671">
    <property type="entry name" value="ACT"/>
    <property type="match status" value="1"/>
</dbReference>
<comment type="catalytic activity">
    <reaction evidence="7 8">
        <text>2 pyruvate + H(+) = (2S)-2-acetolactate + CO2</text>
        <dbReference type="Rhea" id="RHEA:25249"/>
        <dbReference type="ChEBI" id="CHEBI:15361"/>
        <dbReference type="ChEBI" id="CHEBI:15378"/>
        <dbReference type="ChEBI" id="CHEBI:16526"/>
        <dbReference type="ChEBI" id="CHEBI:58476"/>
        <dbReference type="EC" id="2.2.1.6"/>
    </reaction>
</comment>
<dbReference type="SUPFAM" id="SSF55021">
    <property type="entry name" value="ACT-like"/>
    <property type="match status" value="2"/>
</dbReference>
<evidence type="ECO:0000256" key="3">
    <source>
        <dbReference type="ARBA" id="ARBA00006341"/>
    </source>
</evidence>
<dbReference type="Proteomes" id="UP000659388">
    <property type="component" value="Unassembled WGS sequence"/>
</dbReference>
<dbReference type="Pfam" id="PF10369">
    <property type="entry name" value="ALS_ss_C"/>
    <property type="match status" value="1"/>
</dbReference>
<dbReference type="EMBL" id="JAESIY010000005">
    <property type="protein sequence ID" value="MBL3656603.1"/>
    <property type="molecule type" value="Genomic_DNA"/>
</dbReference>
<keyword evidence="11" id="KW-1185">Reference proteome</keyword>
<evidence type="ECO:0000256" key="7">
    <source>
        <dbReference type="ARBA" id="ARBA00048670"/>
    </source>
</evidence>
<dbReference type="Gene3D" id="3.30.70.1150">
    <property type="entry name" value="ACT-like. Chain A, domain 2"/>
    <property type="match status" value="1"/>
</dbReference>
<keyword evidence="5 8" id="KW-0028">Amino-acid biosynthesis</keyword>
<sequence length="183" mass="21308">MKQSYTIVVFTENKIGLLNRISAQFTQRHINIESLTTSESEYPGIHRFTIVIEDTEEKTRKVVKQIEKQVEVLKAYCFTDAETIHSEIALYKIKREDDLDLEKLHKVVRDNNAFVKEMLNGFIIIEKTGTKEETHKLFDELYPFGLHGFVRSGRVSLSNQMSTFKSYLEALETHSKEIITDNF</sequence>